<accession>A0A9Q8Y0U3</accession>
<protein>
    <submittedName>
        <fullName evidence="2">AAA family ATPase</fullName>
    </submittedName>
</protein>
<dbReference type="SUPFAM" id="SSF52540">
    <property type="entry name" value="P-loop containing nucleoside triphosphate hydrolases"/>
    <property type="match status" value="1"/>
</dbReference>
<evidence type="ECO:0000313" key="2">
    <source>
        <dbReference type="EMBL" id="USJ19557.1"/>
    </source>
</evidence>
<dbReference type="InterPro" id="IPR027417">
    <property type="entry name" value="P-loop_NTPase"/>
</dbReference>
<dbReference type="GO" id="GO:0005524">
    <property type="term" value="F:ATP binding"/>
    <property type="evidence" value="ECO:0007669"/>
    <property type="project" value="InterPro"/>
</dbReference>
<dbReference type="KEGG" id="lfo:LMK00_06890"/>
<dbReference type="CDD" id="cd00009">
    <property type="entry name" value="AAA"/>
    <property type="match status" value="1"/>
</dbReference>
<reference evidence="2" key="1">
    <citation type="journal article" date="2022" name="Front. Microbiol.">
        <title>Feed Insects as a Reservoir of Granadaene-Producing Lactococci.</title>
        <authorList>
            <person name="Neuzil-Bunesova V."/>
            <person name="Ramirez Garcia A."/>
            <person name="Modrackova N."/>
            <person name="Makovska M."/>
            <person name="Sabolova M."/>
            <person name="Sproer C."/>
            <person name="Bunk B."/>
            <person name="Blom J."/>
            <person name="Schwab C."/>
        </authorList>
    </citation>
    <scope>NUCLEOTIDE SEQUENCE</scope>
    <source>
        <strain evidence="2">I4/6O</strain>
    </source>
</reference>
<dbReference type="Proteomes" id="UP001056730">
    <property type="component" value="Chromosome"/>
</dbReference>
<sequence length="301" mass="34133">MTLSKTQQFIEDDFFKPLYEKYKGLMEETPEKVININGVERKRTKELLHKEFEKVLSIVNNKFPVYLSGPAGTGKTTIASKVAETLELEFYMNIKLTDVFELIGFMDAKGNYVETEFYKAFTQGGLYFIDEIDSSDPSVLVAINAAIANRKMVFPNGTVDANEKFCIIVAGNTNGSGANENYNTRNLIDAATLDRFIILNIDYDERIEKEVAGGDGNIVKLVNKLRTIDTPFRSVFSTRFIQKFVLLKNQGFSKEEITKILFTDYDTYYKNEVDKLVDAALKSKNGRKTEKPATLSEIFDI</sequence>
<name>A0A9Q8Y0U3_9LACT</name>
<dbReference type="InterPro" id="IPR011704">
    <property type="entry name" value="ATPase_dyneun-rel_AAA"/>
</dbReference>
<dbReference type="AlphaFoldDB" id="A0A9Q8Y0U3"/>
<dbReference type="Pfam" id="PF07728">
    <property type="entry name" value="AAA_5"/>
    <property type="match status" value="1"/>
</dbReference>
<evidence type="ECO:0000313" key="3">
    <source>
        <dbReference type="Proteomes" id="UP001056730"/>
    </source>
</evidence>
<feature type="domain" description="AAA+ ATPase" evidence="1">
    <location>
        <begin position="61"/>
        <end position="202"/>
    </location>
</feature>
<dbReference type="SMART" id="SM00382">
    <property type="entry name" value="AAA"/>
    <property type="match status" value="1"/>
</dbReference>
<dbReference type="EMBL" id="CP086395">
    <property type="protein sequence ID" value="USJ19557.1"/>
    <property type="molecule type" value="Genomic_DNA"/>
</dbReference>
<proteinExistence type="predicted"/>
<dbReference type="InterPro" id="IPR003593">
    <property type="entry name" value="AAA+_ATPase"/>
</dbReference>
<dbReference type="RefSeq" id="WP_252175104.1">
    <property type="nucleotide sequence ID" value="NZ_CP086395.1"/>
</dbReference>
<evidence type="ECO:0000259" key="1">
    <source>
        <dbReference type="SMART" id="SM00382"/>
    </source>
</evidence>
<dbReference type="Gene3D" id="3.40.50.300">
    <property type="entry name" value="P-loop containing nucleotide triphosphate hydrolases"/>
    <property type="match status" value="1"/>
</dbReference>
<gene>
    <name evidence="2" type="ORF">LMK00_06890</name>
</gene>
<dbReference type="GO" id="GO:0016887">
    <property type="term" value="F:ATP hydrolysis activity"/>
    <property type="evidence" value="ECO:0007669"/>
    <property type="project" value="InterPro"/>
</dbReference>
<organism evidence="2 3">
    <name type="scientific">Lactococcus formosensis</name>
    <dbReference type="NCBI Taxonomy" id="1281486"/>
    <lineage>
        <taxon>Bacteria</taxon>
        <taxon>Bacillati</taxon>
        <taxon>Bacillota</taxon>
        <taxon>Bacilli</taxon>
        <taxon>Lactobacillales</taxon>
        <taxon>Streptococcaceae</taxon>
        <taxon>Lactococcus</taxon>
    </lineage>
</organism>